<reference evidence="7" key="4">
    <citation type="submission" date="2017-10" db="EMBL/GenBank/DDBJ databases">
        <authorList>
            <person name="Banno H."/>
            <person name="Chua N.-H."/>
        </authorList>
    </citation>
    <scope>NUCLEOTIDE SEQUENCE [LARGE SCALE GENOMIC DNA]</scope>
    <source>
        <strain evidence="7">Kuenenia_mbr1_ru-nijmegen</strain>
    </source>
</reference>
<keyword evidence="3" id="KW-1133">Transmembrane helix</keyword>
<dbReference type="Proteomes" id="UP000221734">
    <property type="component" value="Chromosome Kuenenia_stuttgartiensis_MBR1"/>
</dbReference>
<dbReference type="GO" id="GO:0016491">
    <property type="term" value="F:oxidoreductase activity"/>
    <property type="evidence" value="ECO:0007669"/>
    <property type="project" value="TreeGrafter"/>
</dbReference>
<evidence type="ECO:0000313" key="9">
    <source>
        <dbReference type="Proteomes" id="UP000501926"/>
    </source>
</evidence>
<organism evidence="5">
    <name type="scientific">Kuenenia stuttgartiensis</name>
    <dbReference type="NCBI Taxonomy" id="174633"/>
    <lineage>
        <taxon>Bacteria</taxon>
        <taxon>Pseudomonadati</taxon>
        <taxon>Planctomycetota</taxon>
        <taxon>Candidatus Brocadiia</taxon>
        <taxon>Candidatus Brocadiales</taxon>
        <taxon>Candidatus Brocadiaceae</taxon>
        <taxon>Candidatus Kuenenia</taxon>
    </lineage>
</organism>
<evidence type="ECO:0000256" key="1">
    <source>
        <dbReference type="ARBA" id="ARBA00022729"/>
    </source>
</evidence>
<reference evidence="6 9" key="5">
    <citation type="submission" date="2020-02" db="EMBL/GenBank/DDBJ databases">
        <title>Newly sequenced genome of strain CSTR1 showed variability in Candidatus Kuenenia stuttgartiensis genomes.</title>
        <authorList>
            <person name="Ding C."/>
            <person name="Adrian L."/>
        </authorList>
    </citation>
    <scope>NUCLEOTIDE SEQUENCE [LARGE SCALE GENOMIC DNA]</scope>
    <source>
        <strain evidence="6 9">CSTR1</strain>
    </source>
</reference>
<accession>Q1Q5N7</accession>
<dbReference type="SUPFAM" id="SSF48695">
    <property type="entry name" value="Multiheme cytochromes"/>
    <property type="match status" value="1"/>
</dbReference>
<evidence type="ECO:0000313" key="6">
    <source>
        <dbReference type="EMBL" id="QII12342.1"/>
    </source>
</evidence>
<keyword evidence="1 4" id="KW-0732">Signal</keyword>
<dbReference type="PANTHER" id="PTHR35038">
    <property type="entry name" value="DISSIMILATORY SULFITE REDUCTASE SIRA"/>
    <property type="match status" value="1"/>
</dbReference>
<evidence type="ECO:0000313" key="8">
    <source>
        <dbReference type="Proteomes" id="UP000221734"/>
    </source>
</evidence>
<evidence type="ECO:0000313" key="7">
    <source>
        <dbReference type="EMBL" id="SOH06265.1"/>
    </source>
</evidence>
<feature type="signal peptide" evidence="4">
    <location>
        <begin position="1"/>
        <end position="24"/>
    </location>
</feature>
<dbReference type="EMBL" id="CT573071">
    <property type="protein sequence ID" value="CAJ75336.1"/>
    <property type="molecule type" value="Genomic_DNA"/>
</dbReference>
<dbReference type="EMBL" id="LT934425">
    <property type="protein sequence ID" value="SOH06265.1"/>
    <property type="molecule type" value="Genomic_DNA"/>
</dbReference>
<dbReference type="AlphaFoldDB" id="Q1Q5N7"/>
<dbReference type="Proteomes" id="UP000501926">
    <property type="component" value="Chromosome"/>
</dbReference>
<evidence type="ECO:0000256" key="4">
    <source>
        <dbReference type="SAM" id="SignalP"/>
    </source>
</evidence>
<proteinExistence type="predicted"/>
<dbReference type="RefSeq" id="WP_099326726.1">
    <property type="nucleotide sequence ID" value="NZ_CP049055.1"/>
</dbReference>
<dbReference type="Pfam" id="PF13447">
    <property type="entry name" value="Multi-haem_cyto"/>
    <property type="match status" value="2"/>
</dbReference>
<dbReference type="EMBL" id="CP049055">
    <property type="protein sequence ID" value="QII12342.1"/>
    <property type="molecule type" value="Genomic_DNA"/>
</dbReference>
<sequence length="584" mass="66687">MKFHRMRAVLIAIPFLMCVFFSNVKEVKAEANLKELQKKATSYYEILYPNEPLPMWDWLGANVGLEKGAGPWMELYKPVPLQMYWFPGRHYVKPDGTYYDQLLERFKPTDCVTCHEEVTPGFVNDWKDSTHANPKKSPQFAEKTQQIEKLIGRELKEVTCSDCHGKDHKELHMPTPAHCGECHPKEVTEFMGERERGRPNHIDGLMANVVPPWYPEMFRRGYPAAQFGCDLCHATDRCNICHSRHKFAAAEGRRPEACMSCHMGFDHPDAETYSESKMGYIYHMEGEHWDWEKPLAEVVPGKDYRTPTCQFCHFDQGNGTFAHNPVTKGVWRMGTIPPKGIEYKSSLKDYPYGINLPPMNYKLDVYSPENKKRSEQWVNVCSKCHSPRFARLYRENLDEFMFEMWRLQDRAQGILDEIVALDAFEVPIKKRDIFPLGDILADALGPGLLGEAVYSAFKTTGGKVPVIGPILGLYGVFMTGKNNPSQIELEYANMWFGDKAHAYKGVAHGQQDIAWWYGAAKVYQGINKLESQAEQLKKLKKLDELLESKKRKGLAGILGSIIGGVAVLMISAAIWKKRRDASQQ</sequence>
<keyword evidence="3" id="KW-0812">Transmembrane</keyword>
<evidence type="ECO:0000313" key="5">
    <source>
        <dbReference type="EMBL" id="CAJ75336.1"/>
    </source>
</evidence>
<evidence type="ECO:0000256" key="2">
    <source>
        <dbReference type="SAM" id="Coils"/>
    </source>
</evidence>
<gene>
    <name evidence="5" type="primary">hao</name>
    <name evidence="7" type="synonym">hao_8</name>
    <name evidence="6" type="ORF">KsCSTR_29630</name>
    <name evidence="7" type="ORF">KSMBR1_3792</name>
    <name evidence="5" type="ORF">kuste4574</name>
</gene>
<evidence type="ECO:0000256" key="3">
    <source>
        <dbReference type="SAM" id="Phobius"/>
    </source>
</evidence>
<dbReference type="SMR" id="Q1Q5N7"/>
<feature type="transmembrane region" description="Helical" evidence="3">
    <location>
        <begin position="554"/>
        <end position="575"/>
    </location>
</feature>
<dbReference type="OrthoDB" id="223775at2"/>
<dbReference type="CDD" id="cd08168">
    <property type="entry name" value="Cytochrom_C3"/>
    <property type="match status" value="1"/>
</dbReference>
<dbReference type="InterPro" id="IPR051829">
    <property type="entry name" value="Multiheme_Cytochr_ET"/>
</dbReference>
<keyword evidence="8" id="KW-1185">Reference proteome</keyword>
<feature type="chain" id="PRO_5015097166" evidence="4">
    <location>
        <begin position="25"/>
        <end position="584"/>
    </location>
</feature>
<dbReference type="InterPro" id="IPR036280">
    <property type="entry name" value="Multihaem_cyt_sf"/>
</dbReference>
<dbReference type="PANTHER" id="PTHR35038:SF6">
    <property type="entry name" value="SURFACE LOCALIZED DECAHEME CYTOCHROME C LIPOPROTEIN"/>
    <property type="match status" value="1"/>
</dbReference>
<dbReference type="Gene3D" id="1.20.850.10">
    <property type="entry name" value="Hydroxylamine Oxidoreductase, Chain A, domain 2"/>
    <property type="match status" value="1"/>
</dbReference>
<keyword evidence="2" id="KW-0175">Coiled coil</keyword>
<protein>
    <submittedName>
        <fullName evidence="6">Putative hydroxylamine oxidoreductase hao</fullName>
    </submittedName>
    <submittedName>
        <fullName evidence="5">Similar to hydroxylamine oxidoreductase hao</fullName>
    </submittedName>
</protein>
<keyword evidence="3" id="KW-0472">Membrane</keyword>
<feature type="coiled-coil region" evidence="2">
    <location>
        <begin position="519"/>
        <end position="552"/>
    </location>
</feature>
<reference evidence="5" key="1">
    <citation type="journal article" date="2006" name="Nature">
        <title>Deciphering the evolution and metabolism of an anammox bacterium from a community genome.</title>
        <authorList>
            <person name="Strous M."/>
            <person name="Pelletier E."/>
            <person name="Mangenot S."/>
            <person name="Rattei T."/>
            <person name="Lehner A."/>
            <person name="Taylor M.W."/>
            <person name="Horn M."/>
            <person name="Daims H."/>
            <person name="Bartol-Mavel D."/>
            <person name="Wincker P."/>
            <person name="Barbe V."/>
            <person name="Fonknechten N."/>
            <person name="Vallenet D."/>
            <person name="Segurens B."/>
            <person name="Schenowitz-Truong C."/>
            <person name="Medigue C."/>
            <person name="Collingro A."/>
            <person name="Snel B."/>
            <person name="Dutilh B.E."/>
            <person name="OpDenCamp H.J.M."/>
            <person name="vanDerDrift C."/>
            <person name="Cirpus I."/>
            <person name="vanDePas-Schoonen K.T."/>
            <person name="Harhangi H.R."/>
            <person name="vanNiftrik L."/>
            <person name="Schmid M."/>
            <person name="Keltjens J."/>
            <person name="vanDeVossenberg J."/>
            <person name="Kartal B."/>
            <person name="Meier H."/>
            <person name="Frishman D."/>
            <person name="Huynen M.A."/>
            <person name="Mewes H."/>
            <person name="Weissenbach J."/>
            <person name="Jetten M.S.M."/>
            <person name="Wagner M."/>
            <person name="LePaslier D."/>
        </authorList>
    </citation>
    <scope>NUCLEOTIDE SEQUENCE</scope>
</reference>
<dbReference type="Gene3D" id="1.10.780.10">
    <property type="entry name" value="Hydroxylamine Oxidoreductase, Chain A, domain 1"/>
    <property type="match status" value="1"/>
</dbReference>
<name>Q1Q5N7_KUEST</name>
<reference evidence="5" key="2">
    <citation type="submission" date="2006-01" db="EMBL/GenBank/DDBJ databases">
        <authorList>
            <person name="Genoscope"/>
        </authorList>
    </citation>
    <scope>NUCLEOTIDE SEQUENCE</scope>
</reference>
<reference evidence="8" key="3">
    <citation type="submission" date="2017-10" db="EMBL/GenBank/DDBJ databases">
        <authorList>
            <person name="Frank J."/>
        </authorList>
    </citation>
    <scope>NUCLEOTIDE SEQUENCE [LARGE SCALE GENOMIC DNA]</scope>
</reference>
<dbReference type="KEGG" id="kst:KSMBR1_3792"/>